<feature type="domain" description="Chromo" evidence="4">
    <location>
        <begin position="40"/>
        <end position="101"/>
    </location>
</feature>
<evidence type="ECO:0000256" key="3">
    <source>
        <dbReference type="SAM" id="MobiDB-lite"/>
    </source>
</evidence>
<dbReference type="CDD" id="cd00024">
    <property type="entry name" value="CD_CSD"/>
    <property type="match status" value="1"/>
</dbReference>
<sequence length="104" mass="11963">MEISSPCLSCVLIRTSEAIKDPNQHQFPPPPVMVEEQEQWEVAQVLDSKLKRGTLWYLVEWKGFDEDPERTTWEPSSNLTNSPDLVKDFHTLDPDKPVPDSSRV</sequence>
<dbReference type="AlphaFoldDB" id="A0A9Q3I304"/>
<evidence type="ECO:0000256" key="2">
    <source>
        <dbReference type="ARBA" id="ARBA00023242"/>
    </source>
</evidence>
<dbReference type="PANTHER" id="PTHR22812">
    <property type="entry name" value="CHROMOBOX PROTEIN"/>
    <property type="match status" value="1"/>
</dbReference>
<dbReference type="InterPro" id="IPR000953">
    <property type="entry name" value="Chromo/chromo_shadow_dom"/>
</dbReference>
<keyword evidence="2" id="KW-0539">Nucleus</keyword>
<dbReference type="SUPFAM" id="SSF54160">
    <property type="entry name" value="Chromo domain-like"/>
    <property type="match status" value="1"/>
</dbReference>
<dbReference type="GO" id="GO:0006338">
    <property type="term" value="P:chromatin remodeling"/>
    <property type="evidence" value="ECO:0007669"/>
    <property type="project" value="UniProtKB-ARBA"/>
</dbReference>
<accession>A0A9Q3I304</accession>
<dbReference type="OrthoDB" id="5376140at2759"/>
<protein>
    <recommendedName>
        <fullName evidence="4">Chromo domain-containing protein</fullName>
    </recommendedName>
</protein>
<keyword evidence="6" id="KW-1185">Reference proteome</keyword>
<evidence type="ECO:0000313" key="6">
    <source>
        <dbReference type="Proteomes" id="UP000765509"/>
    </source>
</evidence>
<dbReference type="EMBL" id="AVOT02031787">
    <property type="protein sequence ID" value="MBW0525402.1"/>
    <property type="molecule type" value="Genomic_DNA"/>
</dbReference>
<reference evidence="5" key="1">
    <citation type="submission" date="2021-03" db="EMBL/GenBank/DDBJ databases">
        <title>Draft genome sequence of rust myrtle Austropuccinia psidii MF-1, a brazilian biotype.</title>
        <authorList>
            <person name="Quecine M.C."/>
            <person name="Pachon D.M.R."/>
            <person name="Bonatelli M.L."/>
            <person name="Correr F.H."/>
            <person name="Franceschini L.M."/>
            <person name="Leite T.F."/>
            <person name="Margarido G.R.A."/>
            <person name="Almeida C.A."/>
            <person name="Ferrarezi J.A."/>
            <person name="Labate C.A."/>
        </authorList>
    </citation>
    <scope>NUCLEOTIDE SEQUENCE</scope>
    <source>
        <strain evidence="5">MF-1</strain>
    </source>
</reference>
<name>A0A9Q3I304_9BASI</name>
<evidence type="ECO:0000256" key="1">
    <source>
        <dbReference type="ARBA" id="ARBA00004123"/>
    </source>
</evidence>
<feature type="compositionally biased region" description="Polar residues" evidence="3">
    <location>
        <begin position="73"/>
        <end position="83"/>
    </location>
</feature>
<evidence type="ECO:0000259" key="4">
    <source>
        <dbReference type="PROSITE" id="PS50013"/>
    </source>
</evidence>
<evidence type="ECO:0000313" key="5">
    <source>
        <dbReference type="EMBL" id="MBW0525402.1"/>
    </source>
</evidence>
<dbReference type="Gene3D" id="2.40.50.40">
    <property type="match status" value="1"/>
</dbReference>
<dbReference type="Pfam" id="PF00385">
    <property type="entry name" value="Chromo"/>
    <property type="match status" value="1"/>
</dbReference>
<feature type="compositionally biased region" description="Basic and acidic residues" evidence="3">
    <location>
        <begin position="85"/>
        <end position="104"/>
    </location>
</feature>
<dbReference type="Proteomes" id="UP000765509">
    <property type="component" value="Unassembled WGS sequence"/>
</dbReference>
<dbReference type="InterPro" id="IPR023780">
    <property type="entry name" value="Chromo_domain"/>
</dbReference>
<comment type="caution">
    <text evidence="5">The sequence shown here is derived from an EMBL/GenBank/DDBJ whole genome shotgun (WGS) entry which is preliminary data.</text>
</comment>
<feature type="region of interest" description="Disordered" evidence="3">
    <location>
        <begin position="68"/>
        <end position="104"/>
    </location>
</feature>
<dbReference type="SMART" id="SM00298">
    <property type="entry name" value="CHROMO"/>
    <property type="match status" value="1"/>
</dbReference>
<organism evidence="5 6">
    <name type="scientific">Austropuccinia psidii MF-1</name>
    <dbReference type="NCBI Taxonomy" id="1389203"/>
    <lineage>
        <taxon>Eukaryota</taxon>
        <taxon>Fungi</taxon>
        <taxon>Dikarya</taxon>
        <taxon>Basidiomycota</taxon>
        <taxon>Pucciniomycotina</taxon>
        <taxon>Pucciniomycetes</taxon>
        <taxon>Pucciniales</taxon>
        <taxon>Sphaerophragmiaceae</taxon>
        <taxon>Austropuccinia</taxon>
    </lineage>
</organism>
<dbReference type="GO" id="GO:0005634">
    <property type="term" value="C:nucleus"/>
    <property type="evidence" value="ECO:0007669"/>
    <property type="project" value="UniProtKB-SubCell"/>
</dbReference>
<dbReference type="PROSITE" id="PS50013">
    <property type="entry name" value="CHROMO_2"/>
    <property type="match status" value="1"/>
</dbReference>
<dbReference type="InterPro" id="IPR016197">
    <property type="entry name" value="Chromo-like_dom_sf"/>
</dbReference>
<gene>
    <name evidence="5" type="ORF">O181_065117</name>
</gene>
<comment type="subcellular location">
    <subcellularLocation>
        <location evidence="1">Nucleus</location>
    </subcellularLocation>
</comment>
<proteinExistence type="predicted"/>
<dbReference type="InterPro" id="IPR051219">
    <property type="entry name" value="Heterochromatin_chromo-domain"/>
</dbReference>